<organism evidence="8 9">
    <name type="scientific">Oikopleura dioica</name>
    <name type="common">Tunicate</name>
    <dbReference type="NCBI Taxonomy" id="34765"/>
    <lineage>
        <taxon>Eukaryota</taxon>
        <taxon>Metazoa</taxon>
        <taxon>Chordata</taxon>
        <taxon>Tunicata</taxon>
        <taxon>Appendicularia</taxon>
        <taxon>Copelata</taxon>
        <taxon>Oikopleuridae</taxon>
        <taxon>Oikopleura</taxon>
    </lineage>
</organism>
<feature type="compositionally biased region" description="Basic and acidic residues" evidence="5">
    <location>
        <begin position="441"/>
        <end position="460"/>
    </location>
</feature>
<name>A0ABN7SZ93_OIKDI</name>
<feature type="coiled-coil region" evidence="4">
    <location>
        <begin position="97"/>
        <end position="153"/>
    </location>
</feature>
<dbReference type="CDD" id="cd00201">
    <property type="entry name" value="WW"/>
    <property type="match status" value="1"/>
</dbReference>
<dbReference type="SUPFAM" id="SSF51045">
    <property type="entry name" value="WW domain"/>
    <property type="match status" value="1"/>
</dbReference>
<dbReference type="EMBL" id="OU015566">
    <property type="protein sequence ID" value="CAG5107462.1"/>
    <property type="molecule type" value="Genomic_DNA"/>
</dbReference>
<dbReference type="PROSITE" id="PS00972">
    <property type="entry name" value="USP_1"/>
    <property type="match status" value="1"/>
</dbReference>
<dbReference type="SUPFAM" id="SSF140856">
    <property type="entry name" value="USP8 N-terminal domain-like"/>
    <property type="match status" value="1"/>
</dbReference>
<evidence type="ECO:0000256" key="2">
    <source>
        <dbReference type="ARBA" id="ARBA00009085"/>
    </source>
</evidence>
<dbReference type="InterPro" id="IPR036020">
    <property type="entry name" value="WW_dom_sf"/>
</dbReference>
<dbReference type="PROSITE" id="PS50020">
    <property type="entry name" value="WW_DOMAIN_2"/>
    <property type="match status" value="1"/>
</dbReference>
<keyword evidence="9" id="KW-1185">Reference proteome</keyword>
<proteinExistence type="inferred from homology"/>
<evidence type="ECO:0000256" key="3">
    <source>
        <dbReference type="ARBA" id="ARBA00012759"/>
    </source>
</evidence>
<dbReference type="InterPro" id="IPR001394">
    <property type="entry name" value="Peptidase_C19_UCH"/>
</dbReference>
<dbReference type="Gene3D" id="3.40.250.10">
    <property type="entry name" value="Rhodanese-like domain"/>
    <property type="match status" value="1"/>
</dbReference>
<dbReference type="PANTHER" id="PTHR21646:SF46">
    <property type="entry name" value="UBIQUITIN CARBOXYL-TERMINAL HYDROLASE"/>
    <property type="match status" value="1"/>
</dbReference>
<dbReference type="InterPro" id="IPR001202">
    <property type="entry name" value="WW_dom"/>
</dbReference>
<dbReference type="InterPro" id="IPR038765">
    <property type="entry name" value="Papain-like_cys_pep_sf"/>
</dbReference>
<feature type="compositionally biased region" description="Basic and acidic residues" evidence="5">
    <location>
        <begin position="487"/>
        <end position="504"/>
    </location>
</feature>
<comment type="catalytic activity">
    <reaction evidence="1">
        <text>Thiol-dependent hydrolysis of ester, thioester, amide, peptide and isopeptide bonds formed by the C-terminal Gly of ubiquitin (a 76-residue protein attached to proteins as an intracellular targeting signal).</text>
        <dbReference type="EC" id="3.4.19.12"/>
    </reaction>
</comment>
<dbReference type="SUPFAM" id="SSF54001">
    <property type="entry name" value="Cysteine proteinases"/>
    <property type="match status" value="1"/>
</dbReference>
<dbReference type="PROSITE" id="PS00973">
    <property type="entry name" value="USP_2"/>
    <property type="match status" value="1"/>
</dbReference>
<dbReference type="CDD" id="cd02674">
    <property type="entry name" value="Peptidase_C19R"/>
    <property type="match status" value="1"/>
</dbReference>
<feature type="region of interest" description="Disordered" evidence="5">
    <location>
        <begin position="441"/>
        <end position="538"/>
    </location>
</feature>
<dbReference type="SUPFAM" id="SSF52821">
    <property type="entry name" value="Rhodanese/Cell cycle control phosphatase"/>
    <property type="match status" value="1"/>
</dbReference>
<dbReference type="Proteomes" id="UP001158576">
    <property type="component" value="Chromosome 1"/>
</dbReference>
<accession>A0ABN7SZ93</accession>
<dbReference type="PROSITE" id="PS50235">
    <property type="entry name" value="USP_3"/>
    <property type="match status" value="1"/>
</dbReference>
<dbReference type="InterPro" id="IPR028889">
    <property type="entry name" value="USP"/>
</dbReference>
<evidence type="ECO:0000259" key="7">
    <source>
        <dbReference type="PROSITE" id="PS50235"/>
    </source>
</evidence>
<feature type="region of interest" description="Disordered" evidence="5">
    <location>
        <begin position="890"/>
        <end position="955"/>
    </location>
</feature>
<dbReference type="InterPro" id="IPR015063">
    <property type="entry name" value="USP8_dimer"/>
</dbReference>
<evidence type="ECO:0000259" key="6">
    <source>
        <dbReference type="PROSITE" id="PS50020"/>
    </source>
</evidence>
<feature type="region of interest" description="Disordered" evidence="5">
    <location>
        <begin position="338"/>
        <end position="388"/>
    </location>
</feature>
<evidence type="ECO:0000313" key="9">
    <source>
        <dbReference type="Proteomes" id="UP001158576"/>
    </source>
</evidence>
<comment type="similarity">
    <text evidence="2">Belongs to the peptidase C19 family.</text>
</comment>
<reference evidence="8 9" key="1">
    <citation type="submission" date="2021-04" db="EMBL/GenBank/DDBJ databases">
        <authorList>
            <person name="Bliznina A."/>
        </authorList>
    </citation>
    <scope>NUCLEOTIDE SEQUENCE [LARGE SCALE GENOMIC DNA]</scope>
</reference>
<evidence type="ECO:0000313" key="8">
    <source>
        <dbReference type="EMBL" id="CAG5107462.1"/>
    </source>
</evidence>
<keyword evidence="4" id="KW-0175">Coiled coil</keyword>
<evidence type="ECO:0000256" key="5">
    <source>
        <dbReference type="SAM" id="MobiDB-lite"/>
    </source>
</evidence>
<feature type="domain" description="WW" evidence="6">
    <location>
        <begin position="525"/>
        <end position="559"/>
    </location>
</feature>
<feature type="region of interest" description="Disordered" evidence="5">
    <location>
        <begin position="402"/>
        <end position="428"/>
    </location>
</feature>
<dbReference type="InterPro" id="IPR018200">
    <property type="entry name" value="USP_CS"/>
</dbReference>
<dbReference type="InterPro" id="IPR050185">
    <property type="entry name" value="Ub_carboxyl-term_hydrolase"/>
</dbReference>
<dbReference type="Pfam" id="PF08969">
    <property type="entry name" value="USP8_dimer"/>
    <property type="match status" value="1"/>
</dbReference>
<gene>
    <name evidence="8" type="ORF">OKIOD_LOCUS12103</name>
</gene>
<dbReference type="Pfam" id="PF00443">
    <property type="entry name" value="UCH"/>
    <property type="match status" value="1"/>
</dbReference>
<feature type="domain" description="USP" evidence="7">
    <location>
        <begin position="594"/>
        <end position="886"/>
    </location>
</feature>
<dbReference type="Gene3D" id="3.90.70.10">
    <property type="entry name" value="Cysteine proteinases"/>
    <property type="match status" value="1"/>
</dbReference>
<dbReference type="Gene3D" id="1.20.58.80">
    <property type="entry name" value="Phosphotransferase system, lactose/cellobiose-type IIA subunit"/>
    <property type="match status" value="1"/>
</dbReference>
<dbReference type="EC" id="3.4.19.12" evidence="3"/>
<dbReference type="InterPro" id="IPR036873">
    <property type="entry name" value="Rhodanese-like_dom_sf"/>
</dbReference>
<evidence type="ECO:0000256" key="1">
    <source>
        <dbReference type="ARBA" id="ARBA00000707"/>
    </source>
</evidence>
<dbReference type="PANTHER" id="PTHR21646">
    <property type="entry name" value="UBIQUITIN CARBOXYL-TERMINAL HYDROLASE"/>
    <property type="match status" value="1"/>
</dbReference>
<evidence type="ECO:0000256" key="4">
    <source>
        <dbReference type="SAM" id="Coils"/>
    </source>
</evidence>
<feature type="compositionally biased region" description="Pro residues" evidence="5">
    <location>
        <begin position="349"/>
        <end position="372"/>
    </location>
</feature>
<dbReference type="Gene3D" id="2.20.70.10">
    <property type="match status" value="1"/>
</dbReference>
<protein>
    <recommendedName>
        <fullName evidence="3">ubiquitinyl hydrolase 1</fullName>
        <ecNumber evidence="3">3.4.19.12</ecNumber>
    </recommendedName>
</protein>
<feature type="compositionally biased region" description="Polar residues" evidence="5">
    <location>
        <begin position="909"/>
        <end position="926"/>
    </location>
</feature>
<sequence>MPVDLYLAKPDEGVKKLNELATERVKVGKPAQEIVTWLEKLWKAAEENRLANDEEKEYIFKFALLETMVNFRRSTAYKTNKKFHDEKSYMKRLIPVLERVEELKQILESRYNHILEEKVRLESIKDEKERKDRQAKKEEEEQLSKSLDEIINKTPTGIVPKDLVALVKDHGEQMYKAGGIMILDIRSREAFNRNRIAFLPKWPHHPALIHVPIENVSNDQSIGPQLTNGSLKPPNNPFPFEHRHQCRLIILLSERSSTTDLLVKQNPILNTFKALTEFDSPKQISKDRIRVLDGGLYEWRSLYNFMMSDPTEEVPKANFRESDILRSADEVNYDSVAEILDPKPKPKPKPTPPPPAKPIEPQPKPLKEPTPPAAQEEIPSVLEQNPDLKDKLDRLALLEAEELKRRRTPLREAPAVPNQAKSKEEEEIEKLRAQIAALEAKNRAHELDDLRKKKTTDKAPKKTQSSTNSSTKDATPARPTAPKPQKNNKEAPTKKAEAETKQAEVKQSPPKRNSTEERVTQQAELNLPDGTERKYDPNTNRFYYLNHKDKTTSWSLPDGAELDRGSKPARKSIKQINDFELLMPVHGSVERGFTGLKNLGNTCYMNSIIQSLGSLAPLVEKFLTDRYRSDINKTNFLGHKGLIAENFAVVAKGLWHGGFKNFKPQMFKNALATCNPIFGNYKQQDAQELLIFLLDGLHEDLNKVKERRYIEEKDADGRPDQTVADESWENHTRLNKSMIVDLFQGQFKATIKCLSCKFTSVKFDAFMFLSLPIPATGKATLENCLNLFQQTEKLTGNDRWTCPKTNITYPTKGFDLKPQTLGKKKQPPYNLIAVTHHIGASTDSGHYVASCRRAKGWVKADDAEVTSILESKAISPTAYILFYSSKPYDSDPNGEIRAGNERAERRQTGDSQELRNFQPECYSTPSTDRKNTDPEDFPDQYWPSSSKNENAEGQVRKKTFEEKIKEEIDGIVNSKIKDEAQSPRKLDPLPPFNLHISENISVGPGQTVTDPAFAYTKKEALTSYKKIHKAVAPKSWKVPKEEKPVSLLKELCPETEILKFGEHQELLLEILKHYREYLGHLDTKIASLDDLPEPVPITVNVREEKRLHDQAIQSGKEKQEYIAAPLPPPPKPEEIIKTEYIDPEYHELPKSIVDLGVQVQDQINRLADLDSETSKIKPWYNKLEKTLLDEEKLLRIKLSNLKEKNDLFESQEELKELSDEFSKEAY</sequence>
<dbReference type="SMART" id="SM00456">
    <property type="entry name" value="WW"/>
    <property type="match status" value="1"/>
</dbReference>
<feature type="compositionally biased region" description="Basic and acidic residues" evidence="5">
    <location>
        <begin position="898"/>
        <end position="908"/>
    </location>
</feature>
<feature type="compositionally biased region" description="Low complexity" evidence="5">
    <location>
        <begin position="462"/>
        <end position="472"/>
    </location>
</feature>